<dbReference type="Gene3D" id="2.40.50.140">
    <property type="entry name" value="Nucleic acid-binding proteins"/>
    <property type="match status" value="1"/>
</dbReference>
<reference evidence="5 6" key="1">
    <citation type="journal article" date="2015" name="Int. J. Syst. Evol. Microbiol.">
        <title>Carboxylicivirga linearis sp. nov., isolated from a sea cucumber culture pond.</title>
        <authorList>
            <person name="Wang F.Q."/>
            <person name="Zhou Y.X."/>
            <person name="Lin X.Z."/>
            <person name="Chen G.J."/>
            <person name="Du Z.J."/>
        </authorList>
    </citation>
    <scope>NUCLEOTIDE SEQUENCE [LARGE SCALE GENOMIC DNA]</scope>
    <source>
        <strain evidence="5 6">FB218</strain>
    </source>
</reference>
<evidence type="ECO:0000256" key="3">
    <source>
        <dbReference type="PIRNR" id="PIRNR002070"/>
    </source>
</evidence>
<keyword evidence="1 2" id="KW-0238">DNA-binding</keyword>
<dbReference type="PANTHER" id="PTHR10302">
    <property type="entry name" value="SINGLE-STRANDED DNA-BINDING PROTEIN"/>
    <property type="match status" value="1"/>
</dbReference>
<dbReference type="RefSeq" id="WP_212212955.1">
    <property type="nucleotide sequence ID" value="NZ_JAGUCO010000001.1"/>
</dbReference>
<dbReference type="Pfam" id="PF00436">
    <property type="entry name" value="SSB"/>
    <property type="match status" value="1"/>
</dbReference>
<gene>
    <name evidence="5" type="primary">ssb</name>
    <name evidence="5" type="ORF">KEM10_02305</name>
</gene>
<sequence length="154" mass="17191">MSVNKVILVGNVGKDPEVRHFEDDGAVANFPVATSERGYTTRNGQEIPERTEWHNVVAWRGLAKIVENYVKKGTQVYIEGKLRTRSWDDKDGNKRYTTEVYADNLQLLGRRGDNPGSSAPGSSQQPSSPQSQPISAPPQNDDFLKEDETDDLPF</sequence>
<proteinExistence type="inferred from homology"/>
<evidence type="ECO:0000313" key="5">
    <source>
        <dbReference type="EMBL" id="MBS2097092.1"/>
    </source>
</evidence>
<feature type="compositionally biased region" description="Acidic residues" evidence="4">
    <location>
        <begin position="144"/>
        <end position="154"/>
    </location>
</feature>
<name>A0ABS5JQQ7_9BACT</name>
<feature type="region of interest" description="Disordered" evidence="4">
    <location>
        <begin position="103"/>
        <end position="154"/>
    </location>
</feature>
<dbReference type="PANTHER" id="PTHR10302:SF0">
    <property type="entry name" value="SINGLE-STRANDED DNA-BINDING PROTEIN, MITOCHONDRIAL"/>
    <property type="match status" value="1"/>
</dbReference>
<feature type="compositionally biased region" description="Low complexity" evidence="4">
    <location>
        <begin position="115"/>
        <end position="139"/>
    </location>
</feature>
<dbReference type="Proteomes" id="UP000708576">
    <property type="component" value="Unassembled WGS sequence"/>
</dbReference>
<dbReference type="PIRSF" id="PIRSF002070">
    <property type="entry name" value="SSB"/>
    <property type="match status" value="1"/>
</dbReference>
<dbReference type="SUPFAM" id="SSF50249">
    <property type="entry name" value="Nucleic acid-binding proteins"/>
    <property type="match status" value="1"/>
</dbReference>
<evidence type="ECO:0000256" key="1">
    <source>
        <dbReference type="ARBA" id="ARBA00023125"/>
    </source>
</evidence>
<dbReference type="NCBIfam" id="TIGR00621">
    <property type="entry name" value="ssb"/>
    <property type="match status" value="1"/>
</dbReference>
<dbReference type="EMBL" id="JAGUCO010000001">
    <property type="protein sequence ID" value="MBS2097092.1"/>
    <property type="molecule type" value="Genomic_DNA"/>
</dbReference>
<dbReference type="CDD" id="cd04496">
    <property type="entry name" value="SSB_OBF"/>
    <property type="match status" value="1"/>
</dbReference>
<dbReference type="InterPro" id="IPR011344">
    <property type="entry name" value="ssDNA-bd"/>
</dbReference>
<evidence type="ECO:0000256" key="4">
    <source>
        <dbReference type="SAM" id="MobiDB-lite"/>
    </source>
</evidence>
<comment type="subunit">
    <text evidence="2">Homotetramer.</text>
</comment>
<evidence type="ECO:0000313" key="6">
    <source>
        <dbReference type="Proteomes" id="UP000708576"/>
    </source>
</evidence>
<dbReference type="GO" id="GO:0003677">
    <property type="term" value="F:DNA binding"/>
    <property type="evidence" value="ECO:0007669"/>
    <property type="project" value="UniProtKB-KW"/>
</dbReference>
<organism evidence="5 6">
    <name type="scientific">Carboxylicivirga linearis</name>
    <dbReference type="NCBI Taxonomy" id="1628157"/>
    <lineage>
        <taxon>Bacteria</taxon>
        <taxon>Pseudomonadati</taxon>
        <taxon>Bacteroidota</taxon>
        <taxon>Bacteroidia</taxon>
        <taxon>Marinilabiliales</taxon>
        <taxon>Marinilabiliaceae</taxon>
        <taxon>Carboxylicivirga</taxon>
    </lineage>
</organism>
<dbReference type="HAMAP" id="MF_00984">
    <property type="entry name" value="SSB"/>
    <property type="match status" value="1"/>
</dbReference>
<dbReference type="InterPro" id="IPR012340">
    <property type="entry name" value="NA-bd_OB-fold"/>
</dbReference>
<keyword evidence="6" id="KW-1185">Reference proteome</keyword>
<protein>
    <recommendedName>
        <fullName evidence="2 3">Single-stranded DNA-binding protein</fullName>
        <shortName evidence="2">SSB</shortName>
    </recommendedName>
</protein>
<comment type="caution">
    <text evidence="5">The sequence shown here is derived from an EMBL/GenBank/DDBJ whole genome shotgun (WGS) entry which is preliminary data.</text>
</comment>
<accession>A0ABS5JQQ7</accession>
<comment type="caution">
    <text evidence="2">Lacks conserved residue(s) required for the propagation of feature annotation.</text>
</comment>
<dbReference type="PROSITE" id="PS50935">
    <property type="entry name" value="SSB"/>
    <property type="match status" value="1"/>
</dbReference>
<evidence type="ECO:0000256" key="2">
    <source>
        <dbReference type="HAMAP-Rule" id="MF_00984"/>
    </source>
</evidence>
<dbReference type="InterPro" id="IPR000424">
    <property type="entry name" value="Primosome_PriB/ssb"/>
</dbReference>